<feature type="domain" description="DUF6604" evidence="2">
    <location>
        <begin position="34"/>
        <end position="220"/>
    </location>
</feature>
<feature type="compositionally biased region" description="Low complexity" evidence="1">
    <location>
        <begin position="137"/>
        <end position="149"/>
    </location>
</feature>
<dbReference type="EMBL" id="KB020972">
    <property type="protein sequence ID" value="ELA27737.1"/>
    <property type="molecule type" value="Genomic_DNA"/>
</dbReference>
<reference evidence="4 5" key="3">
    <citation type="submission" date="2020-04" db="EMBL/GenBank/DDBJ databases">
        <title>Genome sequencing and assembly of multiple isolates from the Colletotrichum gloeosporioides species complex.</title>
        <authorList>
            <person name="Gan P."/>
            <person name="Shirasu K."/>
        </authorList>
    </citation>
    <scope>NUCLEOTIDE SEQUENCE [LARGE SCALE GENOMIC DNA]</scope>
    <source>
        <strain evidence="4 5">Nara gc5</strain>
    </source>
</reference>
<evidence type="ECO:0000313" key="3">
    <source>
        <dbReference type="EMBL" id="ELA27737.1"/>
    </source>
</evidence>
<feature type="domain" description="DUF6604" evidence="2">
    <location>
        <begin position="733"/>
        <end position="904"/>
    </location>
</feature>
<feature type="region of interest" description="Disordered" evidence="1">
    <location>
        <begin position="135"/>
        <end position="168"/>
    </location>
</feature>
<feature type="compositionally biased region" description="Low complexity" evidence="1">
    <location>
        <begin position="812"/>
        <end position="846"/>
    </location>
</feature>
<accession>L2FN09</accession>
<gene>
    <name evidence="3" type="ORF">CGGC5_11475</name>
    <name evidence="4" type="ORF">CGGC5_v013329</name>
</gene>
<reference evidence="4 5" key="2">
    <citation type="submission" date="2012-08" db="EMBL/GenBank/DDBJ databases">
        <authorList>
            <person name="Gan P.H.P."/>
            <person name="Ikeda K."/>
            <person name="Irieda H."/>
            <person name="Narusaka M."/>
            <person name="O'Connell R.J."/>
            <person name="Narusaka Y."/>
            <person name="Takano Y."/>
            <person name="Kubo Y."/>
            <person name="Shirasu K."/>
        </authorList>
    </citation>
    <scope>NUCLEOTIDE SEQUENCE [LARGE SCALE GENOMIC DNA]</scope>
    <source>
        <strain evidence="4 5">Nara gc5</strain>
    </source>
</reference>
<dbReference type="PANTHER" id="PTHR38795:SF1">
    <property type="entry name" value="DUF6604 DOMAIN-CONTAINING PROTEIN"/>
    <property type="match status" value="1"/>
</dbReference>
<dbReference type="HOGENOM" id="CLU_250463_0_0_1"/>
<evidence type="ECO:0000259" key="2">
    <source>
        <dbReference type="Pfam" id="PF20253"/>
    </source>
</evidence>
<evidence type="ECO:0000313" key="4">
    <source>
        <dbReference type="EMBL" id="KAF4477333.1"/>
    </source>
</evidence>
<dbReference type="EMBL" id="ANPB02000008">
    <property type="protein sequence ID" value="KAF4477333.1"/>
    <property type="molecule type" value="Genomic_DNA"/>
</dbReference>
<evidence type="ECO:0000256" key="1">
    <source>
        <dbReference type="SAM" id="MobiDB-lite"/>
    </source>
</evidence>
<dbReference type="InParanoid" id="L2FN09"/>
<reference evidence="3" key="1">
    <citation type="submission" date="2012-08" db="EMBL/GenBank/DDBJ databases">
        <title>Genome analysis of Colletotrichum orbiculare and Colletotrichum fructicola.</title>
        <authorList>
            <person name="Gan P.H.P."/>
            <person name="Ikeda K."/>
            <person name="Irieda H."/>
            <person name="Narusaka M."/>
            <person name="O'Connell R.J."/>
            <person name="Narusaka Y."/>
            <person name="Takano Y."/>
            <person name="Kubo Y."/>
            <person name="Shirasu K."/>
        </authorList>
    </citation>
    <scope>NUCLEOTIDE SEQUENCE</scope>
    <source>
        <strain evidence="3">Nara gc5</strain>
    </source>
</reference>
<dbReference type="InterPro" id="IPR046539">
    <property type="entry name" value="DUF6604"/>
</dbReference>
<dbReference type="Proteomes" id="UP000011096">
    <property type="component" value="Unassembled WGS sequence"/>
</dbReference>
<feature type="region of interest" description="Disordered" evidence="1">
    <location>
        <begin position="808"/>
        <end position="849"/>
    </location>
</feature>
<protein>
    <recommendedName>
        <fullName evidence="2">DUF6604 domain-containing protein</fullName>
    </recommendedName>
</protein>
<dbReference type="Pfam" id="PF20253">
    <property type="entry name" value="DUF6604"/>
    <property type="match status" value="2"/>
</dbReference>
<sequence length="1466" mass="166125">METPLDMTKVSYLFKIYKSSTNCFLRWLCKIIEVSHTVYNAGRPVPGSVLGALRDAIRHRKSVGQFYGDAGKANRGHRRFIKRLEQTLAILEPLEAQNVPFEDYLGRQEDERPRGILEQQPNQFAALIEGLNISPHASPSRASDTASPTAPTPSTPNKPESKTEPKKPEEFILEDDDIGVAYHAAHFLVDIHQFHSHLEETWKAAGEGKIPLLAAAFQSNCVAYLNCYKTPRVDCSALCLFSEHNCTCRQCNRIRNFIQFRTNSSNADVYVKLARRLWMIASIINDYGRNLGESYRPPEVHGRPAICNLLNCPDQFRTPPSSEIPHLENFLSTENQRIVRDLMDAINNRLDPLKRGITVVEMIKGNFLKGFVDICEALFHFGQSFLLQNTRVVHGELVVVMSMFLLVEKTTMQYDGLRGSACRAQGLRFAMDMYRATIPVLETVQHCHPDSNMGLETLRLGLNIYGSDEQSGIYHESPWTVGCHMLDMLTAAIRVGGEVCRYWAVLRTTLHLYNALRIRGFDEFQIPQIPVLEVLSGMFLQEVKHSGKFQLERGLDLLTPSIEAPYWGLCNQHYTNHQRNGEFLCKVYKTEKPVALCPCKRCEGKRAAQVQANLQKVKKARDLLRKDTWYGYACKSREAVLTEVQGPAPIARVNFFALFRSCAAKLESFGSLAIPVVQNKYKEQGLWKDWMDKGLSISRFAAEDLMEILDAMPGDTRRDRERLAKKPLFKHASIISSLDDAIRDRTIVFQMYDDAEAGHKHIIRTLQDIHRILKPLESQSEDVVFVDYAADAQQTLWNNAFQALHVDDSAESSHGSPRSGSESSSSGDASSSASGPTQPAQPQAQPMGPIEFDLEDDEITQMIDSAWFLIEMNKMRAQLQQIWAEAARGDVPIVSAAWLTSLAVYDMSDRDHMPQDYLNKFCLMQAYNCRCNSCQMVRSSVRKLDDEQDPDECLQAAVRLFKTAKAIGEYGQRIGDFRAPQIDGRPWGSGERFTYNITNTNIVSEPPSFPDSYRNRIHEALESVRVSLPLRGHSARAVARAERLRLDYYRGIKICEAFFDVAQRFFLQEENPRKPSIFLVTTMDLFMLTADAASTHGGRLGGTQCRVATLELALHVRDCLAQFKPDTDLLEHCPEVIDQVRGLSTAIHYYIMETKSGLYYESPWTMGCHMLEFLTTANNIGLSICKRYAVFQSILHLYNAMRRFNVKELSIPKNYELEKLCQMFVWPVFKGNMPMSGFLTVFPLAVYQSGPTDNVKYGAATRLERGVTFLEAEPYSCWISLTEHHSDLHSQDPIFFTKVYNRPVPLVCPCLECTEGTSSAYKHKIEQALREHANTKLSGYTAKARALLTEELSAETPLSRLNMLKLFQAYAEMLSGFGRLARPDLEPAYRKRGVWMNEMKHGLVLGRFAVEDTLELIDLSFGGTTKEKRRLARHPLLLGAAKMFNDMQEGRQPEDAKLGRFLWDLA</sequence>
<proteinExistence type="predicted"/>
<name>L2FN09_COLFN</name>
<keyword evidence="5" id="KW-1185">Reference proteome</keyword>
<dbReference type="OrthoDB" id="4831834at2759"/>
<feature type="compositionally biased region" description="Basic and acidic residues" evidence="1">
    <location>
        <begin position="159"/>
        <end position="168"/>
    </location>
</feature>
<dbReference type="PANTHER" id="PTHR38795">
    <property type="entry name" value="DUF6604 DOMAIN-CONTAINING PROTEIN"/>
    <property type="match status" value="1"/>
</dbReference>
<organism evidence="3">
    <name type="scientific">Colletotrichum fructicola (strain Nara gc5)</name>
    <name type="common">Anthracnose fungus</name>
    <name type="synonym">Colletotrichum gloeosporioides (strain Nara gc5)</name>
    <dbReference type="NCBI Taxonomy" id="1213859"/>
    <lineage>
        <taxon>Eukaryota</taxon>
        <taxon>Fungi</taxon>
        <taxon>Dikarya</taxon>
        <taxon>Ascomycota</taxon>
        <taxon>Pezizomycotina</taxon>
        <taxon>Sordariomycetes</taxon>
        <taxon>Hypocreomycetidae</taxon>
        <taxon>Glomerellales</taxon>
        <taxon>Glomerellaceae</taxon>
        <taxon>Colletotrichum</taxon>
        <taxon>Colletotrichum gloeosporioides species complex</taxon>
    </lineage>
</organism>
<evidence type="ECO:0000313" key="5">
    <source>
        <dbReference type="Proteomes" id="UP000011096"/>
    </source>
</evidence>